<comment type="caution">
    <text evidence="1">The sequence shown here is derived from an EMBL/GenBank/DDBJ whole genome shotgun (WGS) entry which is preliminary data.</text>
</comment>
<evidence type="ECO:0000313" key="2">
    <source>
        <dbReference type="Proteomes" id="UP001165064"/>
    </source>
</evidence>
<organism evidence="1 2">
    <name type="scientific">Ambrosiozyma monospora</name>
    <name type="common">Yeast</name>
    <name type="synonym">Endomycopsis monosporus</name>
    <dbReference type="NCBI Taxonomy" id="43982"/>
    <lineage>
        <taxon>Eukaryota</taxon>
        <taxon>Fungi</taxon>
        <taxon>Dikarya</taxon>
        <taxon>Ascomycota</taxon>
        <taxon>Saccharomycotina</taxon>
        <taxon>Pichiomycetes</taxon>
        <taxon>Pichiales</taxon>
        <taxon>Pichiaceae</taxon>
        <taxon>Ambrosiozyma</taxon>
    </lineage>
</organism>
<sequence length="206" mass="23809">MLFTAWWISIIAQYKWRHHGTSQWLIPTVLWIFIMIRLITWHTKKHYTLFKMVASCWNYLVSIRDKIIPEKYRLIAGTCVVIATVLVGTFVPEETADSKKKDRAISFFGVLVFLFLVWLSSENKKAINWYTVNNGMLMQFIIAVFVLRTNAGYDFFNFISTLARQLLAFSKSGVAFLTSTETSQIVLLNLSLLFVLLSLVKVNLPL</sequence>
<dbReference type="EMBL" id="BSXS01014171">
    <property type="protein sequence ID" value="GMF05049.1"/>
    <property type="molecule type" value="Genomic_DNA"/>
</dbReference>
<accession>A0ACB5U968</accession>
<dbReference type="Proteomes" id="UP001165064">
    <property type="component" value="Unassembled WGS sequence"/>
</dbReference>
<gene>
    <name evidence="1" type="ORF">Amon02_001219200</name>
</gene>
<keyword evidence="2" id="KW-1185">Reference proteome</keyword>
<evidence type="ECO:0000313" key="1">
    <source>
        <dbReference type="EMBL" id="GMF05049.1"/>
    </source>
</evidence>
<proteinExistence type="predicted"/>
<reference evidence="1" key="1">
    <citation type="submission" date="2023-04" db="EMBL/GenBank/DDBJ databases">
        <title>Ambrosiozyma monospora NBRC 10751.</title>
        <authorList>
            <person name="Ichikawa N."/>
            <person name="Sato H."/>
            <person name="Tonouchi N."/>
        </authorList>
    </citation>
    <scope>NUCLEOTIDE SEQUENCE</scope>
    <source>
        <strain evidence="1">NBRC 10751</strain>
    </source>
</reference>
<protein>
    <submittedName>
        <fullName evidence="1">Unnamed protein product</fullName>
    </submittedName>
</protein>
<name>A0ACB5U968_AMBMO</name>